<dbReference type="SUPFAM" id="SSF54427">
    <property type="entry name" value="NTF2-like"/>
    <property type="match status" value="1"/>
</dbReference>
<dbReference type="GO" id="GO:0016853">
    <property type="term" value="F:isomerase activity"/>
    <property type="evidence" value="ECO:0007669"/>
    <property type="project" value="UniProtKB-KW"/>
</dbReference>
<feature type="domain" description="SnoaL-like" evidence="1">
    <location>
        <begin position="8"/>
        <end position="116"/>
    </location>
</feature>
<name>A0A1H0MU41_9GAMM</name>
<evidence type="ECO:0000313" key="3">
    <source>
        <dbReference type="Proteomes" id="UP000199075"/>
    </source>
</evidence>
<sequence>MPADPQLEAFFAFFNKLDKSCTNKLYEFYTPDVVFQDPLHRIEGAEALERYFATLYSNVTACRFDFHKRQRSGREAFATWTLHLAHPRLAGGREYTVEGCSRLTFADDDSGRVARHRDYFDAGALLYERLPLLGGAIRLLKRRLDA</sequence>
<dbReference type="Proteomes" id="UP000199075">
    <property type="component" value="Unassembled WGS sequence"/>
</dbReference>
<dbReference type="STRING" id="419597.SAMN04487957_11340"/>
<dbReference type="AlphaFoldDB" id="A0A1H0MU41"/>
<protein>
    <submittedName>
        <fullName evidence="2">Ketosteroid isomerase homolog</fullName>
    </submittedName>
</protein>
<dbReference type="InterPro" id="IPR032710">
    <property type="entry name" value="NTF2-like_dom_sf"/>
</dbReference>
<evidence type="ECO:0000313" key="2">
    <source>
        <dbReference type="EMBL" id="SDO83650.1"/>
    </source>
</evidence>
<dbReference type="Pfam" id="PF12680">
    <property type="entry name" value="SnoaL_2"/>
    <property type="match status" value="1"/>
</dbReference>
<reference evidence="3" key="1">
    <citation type="submission" date="2016-10" db="EMBL/GenBank/DDBJ databases">
        <authorList>
            <person name="Varghese N."/>
            <person name="Submissions S."/>
        </authorList>
    </citation>
    <scope>NUCLEOTIDE SEQUENCE [LARGE SCALE GENOMIC DNA]</scope>
    <source>
        <strain evidence="3">CGMCC 1.6444</strain>
    </source>
</reference>
<keyword evidence="2" id="KW-0413">Isomerase</keyword>
<evidence type="ECO:0000259" key="1">
    <source>
        <dbReference type="Pfam" id="PF12680"/>
    </source>
</evidence>
<organism evidence="2 3">
    <name type="scientific">Halomonas shengliensis</name>
    <dbReference type="NCBI Taxonomy" id="419597"/>
    <lineage>
        <taxon>Bacteria</taxon>
        <taxon>Pseudomonadati</taxon>
        <taxon>Pseudomonadota</taxon>
        <taxon>Gammaproteobacteria</taxon>
        <taxon>Oceanospirillales</taxon>
        <taxon>Halomonadaceae</taxon>
        <taxon>Halomonas</taxon>
    </lineage>
</organism>
<dbReference type="OrthoDB" id="1115105at2"/>
<proteinExistence type="predicted"/>
<accession>A0A1H0MU41</accession>
<keyword evidence="3" id="KW-1185">Reference proteome</keyword>
<dbReference type="EMBL" id="FNIV01000013">
    <property type="protein sequence ID" value="SDO83650.1"/>
    <property type="molecule type" value="Genomic_DNA"/>
</dbReference>
<dbReference type="InterPro" id="IPR037401">
    <property type="entry name" value="SnoaL-like"/>
</dbReference>
<gene>
    <name evidence="2" type="ORF">SAMN04487957_11340</name>
</gene>
<dbReference type="RefSeq" id="WP_089680830.1">
    <property type="nucleotide sequence ID" value="NZ_FNIV01000013.1"/>
</dbReference>
<dbReference type="Gene3D" id="3.10.450.50">
    <property type="match status" value="1"/>
</dbReference>